<evidence type="ECO:0000313" key="2">
    <source>
        <dbReference type="EMBL" id="NHM14699.1"/>
    </source>
</evidence>
<proteinExistence type="predicted"/>
<evidence type="ECO:0000313" key="4">
    <source>
        <dbReference type="Proteomes" id="UP000636394"/>
    </source>
</evidence>
<organism evidence="3 5">
    <name type="scientific">Xiamenia xianingshaonis</name>
    <dbReference type="NCBI Taxonomy" id="2682776"/>
    <lineage>
        <taxon>Bacteria</taxon>
        <taxon>Bacillati</taxon>
        <taxon>Actinomycetota</taxon>
        <taxon>Coriobacteriia</taxon>
        <taxon>Eggerthellales</taxon>
        <taxon>Eggerthellaceae</taxon>
        <taxon>Xiamenia</taxon>
    </lineage>
</organism>
<dbReference type="RefSeq" id="WP_165060547.1">
    <property type="nucleotide sequence ID" value="NZ_CP072829.1"/>
</dbReference>
<evidence type="ECO:0000313" key="3">
    <source>
        <dbReference type="EMBL" id="QTU84271.1"/>
    </source>
</evidence>
<evidence type="ECO:0000256" key="1">
    <source>
        <dbReference type="SAM" id="Phobius"/>
    </source>
</evidence>
<feature type="transmembrane region" description="Helical" evidence="1">
    <location>
        <begin position="65"/>
        <end position="87"/>
    </location>
</feature>
<evidence type="ECO:0008006" key="6">
    <source>
        <dbReference type="Google" id="ProtNLM"/>
    </source>
</evidence>
<feature type="transmembrane region" description="Helical" evidence="1">
    <location>
        <begin position="28"/>
        <end position="45"/>
    </location>
</feature>
<accession>A0A9E6MR87</accession>
<feature type="transmembrane region" description="Helical" evidence="1">
    <location>
        <begin position="108"/>
        <end position="129"/>
    </location>
</feature>
<feature type="transmembrane region" description="Helical" evidence="1">
    <location>
        <begin position="149"/>
        <end position="171"/>
    </location>
</feature>
<name>A0A9E6MR87_9ACTN</name>
<dbReference type="EMBL" id="CP072829">
    <property type="protein sequence ID" value="QTU84271.1"/>
    <property type="molecule type" value="Genomic_DNA"/>
</dbReference>
<gene>
    <name evidence="2" type="ORF">GMI68_07975</name>
    <name evidence="3" type="ORF">J7S26_07980</name>
</gene>
<dbReference type="AlphaFoldDB" id="A0A9E6MR87"/>
<dbReference type="Proteomes" id="UP000636394">
    <property type="component" value="Unassembled WGS sequence"/>
</dbReference>
<dbReference type="KEGG" id="ebz:J7S26_07980"/>
<dbReference type="Proteomes" id="UP000671910">
    <property type="component" value="Chromosome"/>
</dbReference>
<keyword evidence="4" id="KW-1185">Reference proteome</keyword>
<keyword evidence="1" id="KW-0472">Membrane</keyword>
<dbReference type="EMBL" id="WPCR01000009">
    <property type="protein sequence ID" value="NHM14699.1"/>
    <property type="molecule type" value="Genomic_DNA"/>
</dbReference>
<keyword evidence="1" id="KW-0812">Transmembrane</keyword>
<sequence length="187" mass="20683">MKLMERWRTYWGPEDERLVETENRTTRVGYAILLVGGMITTYYAIMLDQVAGVADCELLTSAGQGVFPAQNLLMIVMLLGSFVPLAMQMREGIVDVHSRFAQAERVPWDYVVLLSLVIATSLGVLTALLRIVAEVQIVGWSQVAWAGDLAIGAVFFGLAFGLSVIVLAACFRSAIEQRRKLEDQLDD</sequence>
<protein>
    <recommendedName>
        <fullName evidence="6">DUF2975 domain-containing protein</fullName>
    </recommendedName>
</protein>
<evidence type="ECO:0000313" key="5">
    <source>
        <dbReference type="Proteomes" id="UP000671910"/>
    </source>
</evidence>
<reference evidence="2 4" key="1">
    <citation type="submission" date="2019-11" db="EMBL/GenBank/DDBJ databases">
        <title>Eggerthellaceae novel genus isolated from the rectal contents of marmort.</title>
        <authorList>
            <person name="Zhang G."/>
        </authorList>
    </citation>
    <scope>NUCLEOTIDE SEQUENCE [LARGE SCALE GENOMIC DNA]</scope>
    <source>
        <strain evidence="4">zg-886</strain>
        <strain evidence="2">Zg-886</strain>
    </source>
</reference>
<reference evidence="3" key="2">
    <citation type="submission" date="2021-04" db="EMBL/GenBank/DDBJ databases">
        <title>Novel species in family Eggerthellaceae.</title>
        <authorList>
            <person name="Zhang G."/>
        </authorList>
    </citation>
    <scope>NUCLEOTIDE SEQUENCE</scope>
    <source>
        <strain evidence="3">Zg-886</strain>
    </source>
</reference>
<keyword evidence="1" id="KW-1133">Transmembrane helix</keyword>